<reference evidence="2" key="1">
    <citation type="journal article" date="2019" name="Int. J. Syst. Evol. Microbiol.">
        <title>The Global Catalogue of Microorganisms (GCM) 10K type strain sequencing project: providing services to taxonomists for standard genome sequencing and annotation.</title>
        <authorList>
            <consortium name="The Broad Institute Genomics Platform"/>
            <consortium name="The Broad Institute Genome Sequencing Center for Infectious Disease"/>
            <person name="Wu L."/>
            <person name="Ma J."/>
        </authorList>
    </citation>
    <scope>NUCLEOTIDE SEQUENCE [LARGE SCALE GENOMIC DNA]</scope>
    <source>
        <strain evidence="2">JCM 18537</strain>
    </source>
</reference>
<protein>
    <submittedName>
        <fullName evidence="1">Uncharacterized protein</fullName>
    </submittedName>
</protein>
<comment type="caution">
    <text evidence="1">The sequence shown here is derived from an EMBL/GenBank/DDBJ whole genome shotgun (WGS) entry which is preliminary data.</text>
</comment>
<sequence length="58" mass="6261">MEIAYLAGIAVLVIVTASARGILRSARTRRELRDRHEAMVRTGALDVLAAPSERSGRG</sequence>
<name>A0ABP9AVR9_9MICO</name>
<keyword evidence="2" id="KW-1185">Reference proteome</keyword>
<evidence type="ECO:0000313" key="1">
    <source>
        <dbReference type="EMBL" id="GAA4785304.1"/>
    </source>
</evidence>
<dbReference type="EMBL" id="BAABKO010000007">
    <property type="protein sequence ID" value="GAA4785304.1"/>
    <property type="molecule type" value="Genomic_DNA"/>
</dbReference>
<dbReference type="RefSeq" id="WP_345441995.1">
    <property type="nucleotide sequence ID" value="NZ_BAABKO010000007.1"/>
</dbReference>
<accession>A0ABP9AVR9</accession>
<evidence type="ECO:0000313" key="2">
    <source>
        <dbReference type="Proteomes" id="UP001501645"/>
    </source>
</evidence>
<gene>
    <name evidence="1" type="ORF">GCM10023351_33810</name>
</gene>
<organism evidence="1 2">
    <name type="scientific">Microbacterium gilvum</name>
    <dbReference type="NCBI Taxonomy" id="1336204"/>
    <lineage>
        <taxon>Bacteria</taxon>
        <taxon>Bacillati</taxon>
        <taxon>Actinomycetota</taxon>
        <taxon>Actinomycetes</taxon>
        <taxon>Micrococcales</taxon>
        <taxon>Microbacteriaceae</taxon>
        <taxon>Microbacterium</taxon>
    </lineage>
</organism>
<dbReference type="Proteomes" id="UP001501645">
    <property type="component" value="Unassembled WGS sequence"/>
</dbReference>
<proteinExistence type="predicted"/>